<evidence type="ECO:0000313" key="1">
    <source>
        <dbReference type="EMBL" id="TNV72428.1"/>
    </source>
</evidence>
<accession>A0A8J8NCG0</accession>
<proteinExistence type="predicted"/>
<name>A0A8J8NCG0_HALGN</name>
<evidence type="ECO:0000313" key="2">
    <source>
        <dbReference type="Proteomes" id="UP000785679"/>
    </source>
</evidence>
<dbReference type="AlphaFoldDB" id="A0A8J8NCG0"/>
<keyword evidence="2" id="KW-1185">Reference proteome</keyword>
<organism evidence="1 2">
    <name type="scientific">Halteria grandinella</name>
    <dbReference type="NCBI Taxonomy" id="5974"/>
    <lineage>
        <taxon>Eukaryota</taxon>
        <taxon>Sar</taxon>
        <taxon>Alveolata</taxon>
        <taxon>Ciliophora</taxon>
        <taxon>Intramacronucleata</taxon>
        <taxon>Spirotrichea</taxon>
        <taxon>Stichotrichia</taxon>
        <taxon>Sporadotrichida</taxon>
        <taxon>Halteriidae</taxon>
        <taxon>Halteria</taxon>
    </lineage>
</organism>
<dbReference type="EMBL" id="RRYP01022399">
    <property type="protein sequence ID" value="TNV72428.1"/>
    <property type="molecule type" value="Genomic_DNA"/>
</dbReference>
<comment type="caution">
    <text evidence="1">The sequence shown here is derived from an EMBL/GenBank/DDBJ whole genome shotgun (WGS) entry which is preliminary data.</text>
</comment>
<gene>
    <name evidence="1" type="ORF">FGO68_gene8042</name>
</gene>
<protein>
    <submittedName>
        <fullName evidence="1">Uncharacterized protein</fullName>
    </submittedName>
</protein>
<dbReference type="Proteomes" id="UP000785679">
    <property type="component" value="Unassembled WGS sequence"/>
</dbReference>
<sequence length="289" mass="33231">MQRYQRKVGDCITPKSGIEAFLLVSRQQIDYDRRYNQITKYIIILNQAKFKVKKLRLIRCTLRDDFTTFFPNIYPSIETVIYENCDLVEPVKFGFYKNQKVLKIINCVTHNSTNVSENGCNFTKTCNGVTFEIIEKLLSKSADPALLQQKYISPLKELEADVYFGTYLNSNQSYLLQVITSIENCKLRDNETVFSYSMIKTLLDSTLQIENASSLPPIQLQISRFKELGQINESQSIKKIMNIAELNGLSIIGFEEIITGEKLKIDTIQIKLTSLEGRQLSLKIKGKIY</sequence>
<reference evidence="1" key="1">
    <citation type="submission" date="2019-06" db="EMBL/GenBank/DDBJ databases">
        <authorList>
            <person name="Zheng W."/>
        </authorList>
    </citation>
    <scope>NUCLEOTIDE SEQUENCE</scope>
    <source>
        <strain evidence="1">QDHG01</strain>
    </source>
</reference>